<dbReference type="EMBL" id="VYZN01000007">
    <property type="protein sequence ID" value="KAE9543744.1"/>
    <property type="molecule type" value="Genomic_DNA"/>
</dbReference>
<accession>A0A6G0U3U0</accession>
<dbReference type="Proteomes" id="UP000475862">
    <property type="component" value="Unassembled WGS sequence"/>
</dbReference>
<protein>
    <recommendedName>
        <fullName evidence="1">Mutator-like transposase domain-containing protein</fullName>
    </recommendedName>
</protein>
<dbReference type="AlphaFoldDB" id="A0A6G0U3U0"/>
<dbReference type="OrthoDB" id="10069847at2759"/>
<dbReference type="InterPro" id="IPR049012">
    <property type="entry name" value="Mutator_transp_dom"/>
</dbReference>
<dbReference type="Pfam" id="PF20700">
    <property type="entry name" value="Mutator"/>
    <property type="match status" value="1"/>
</dbReference>
<proteinExistence type="predicted"/>
<comment type="caution">
    <text evidence="2">The sequence shown here is derived from an EMBL/GenBank/DDBJ whole genome shotgun (WGS) entry which is preliminary data.</text>
</comment>
<name>A0A6G0U3U0_APHGL</name>
<evidence type="ECO:0000259" key="1">
    <source>
        <dbReference type="Pfam" id="PF20700"/>
    </source>
</evidence>
<keyword evidence="3" id="KW-1185">Reference proteome</keyword>
<gene>
    <name evidence="2" type="ORF">AGLY_002140</name>
</gene>
<evidence type="ECO:0000313" key="3">
    <source>
        <dbReference type="Proteomes" id="UP000475862"/>
    </source>
</evidence>
<organism evidence="2 3">
    <name type="scientific">Aphis glycines</name>
    <name type="common">Soybean aphid</name>
    <dbReference type="NCBI Taxonomy" id="307491"/>
    <lineage>
        <taxon>Eukaryota</taxon>
        <taxon>Metazoa</taxon>
        <taxon>Ecdysozoa</taxon>
        <taxon>Arthropoda</taxon>
        <taxon>Hexapoda</taxon>
        <taxon>Insecta</taxon>
        <taxon>Pterygota</taxon>
        <taxon>Neoptera</taxon>
        <taxon>Paraneoptera</taxon>
        <taxon>Hemiptera</taxon>
        <taxon>Sternorrhyncha</taxon>
        <taxon>Aphidomorpha</taxon>
        <taxon>Aphidoidea</taxon>
        <taxon>Aphididae</taxon>
        <taxon>Aphidini</taxon>
        <taxon>Aphis</taxon>
        <taxon>Aphis</taxon>
    </lineage>
</organism>
<feature type="domain" description="Mutator-like transposase" evidence="1">
    <location>
        <begin position="147"/>
        <end position="467"/>
    </location>
</feature>
<evidence type="ECO:0000313" key="2">
    <source>
        <dbReference type="EMBL" id="KAE9543744.1"/>
    </source>
</evidence>
<reference evidence="2 3" key="1">
    <citation type="submission" date="2019-08" db="EMBL/GenBank/DDBJ databases">
        <title>The genome of the soybean aphid Biotype 1, its phylome, world population structure and adaptation to the North American continent.</title>
        <authorList>
            <person name="Giordano R."/>
            <person name="Donthu R.K."/>
            <person name="Hernandez A.G."/>
            <person name="Wright C.L."/>
            <person name="Zimin A.V."/>
        </authorList>
    </citation>
    <scope>NUCLEOTIDE SEQUENCE [LARGE SCALE GENOMIC DNA]</scope>
    <source>
        <tissue evidence="2">Whole aphids</tissue>
    </source>
</reference>
<sequence>MSTKPKNRSQKHEIKKKSMALRMMNLRMKRGAIAEQPIENSEPLRNLLEDTADTSLCKLIKNSTLLEYSTSTSLSENHNCDLPSTSTPGAQFMAVADSEISEYITTPIEEISNFSVLNDLDISDITSHQLETTIESINSESNIVLGGRRIVDIAYIFLQIQNSCSKMHDPGFGCTFIDVEFVKEIRKGFESTWIFKCKMCNLLTTILSEAKILEYIPINKAITNGTCAIGIGYIQLAELSASIDVPCMSPNTYIKLTDILSEDIKYTAWNVMKLAGIEEKQLAMETGDADIDGIPMCPVVADGQWSKRSYKTKYDAFSGAATIIGYRTKKVLFVGIRNRYCAICERAKIVKVDPKPHKCFLNWTKGATSMEADGIAEGFLSSIELHGLKFNKLIGDGDSSVTKRLNEVILYGPKFLVEKIECRNHILRNYSQKLMNISKITKYPCFIRKFIMGNIIRFILRPPVECYSLAHPNDRAPQFRTQISPTLPPSRRRKFPHSVLSDRWLIPQPPPLSSKRWLYTPAQVTHYKKNNTRCQAYLLCIKKQYK</sequence>